<keyword evidence="2" id="KW-1185">Reference proteome</keyword>
<dbReference type="PANTHER" id="PTHR36439:SF1">
    <property type="entry name" value="DUF1697 DOMAIN-CONTAINING PROTEIN"/>
    <property type="match status" value="1"/>
</dbReference>
<dbReference type="RefSeq" id="WP_093209096.1">
    <property type="nucleotide sequence ID" value="NZ_FNGS01000013.1"/>
</dbReference>
<dbReference type="PIRSF" id="PIRSF008502">
    <property type="entry name" value="UCP008502"/>
    <property type="match status" value="1"/>
</dbReference>
<dbReference type="STRING" id="563176.SAMN04488090_4935"/>
<dbReference type="OrthoDB" id="9806494at2"/>
<dbReference type="PANTHER" id="PTHR36439">
    <property type="entry name" value="BLL4334 PROTEIN"/>
    <property type="match status" value="1"/>
</dbReference>
<name>A0A1G9YIY3_9BACT</name>
<dbReference type="Pfam" id="PF08002">
    <property type="entry name" value="DUF1697"/>
    <property type="match status" value="1"/>
</dbReference>
<sequence length="176" mass="19784">MKRVLAMLRGINVSGRNRVPMADLKAFFEAQGHTDVRTYIQSGNVVFSPGASLSQLESQLSGHFGFEIPVLMRTTPEMEALVANNPFLLEEDIATDKLHVTFLEELPAKDAVSRLETLSFLPDRFIISGKEVYVYCPDGYGNTKIHNMFFEKKLGVRATTRNWKSVNELLSMLNAK</sequence>
<dbReference type="Proteomes" id="UP000198901">
    <property type="component" value="Unassembled WGS sequence"/>
</dbReference>
<evidence type="ECO:0000313" key="1">
    <source>
        <dbReference type="EMBL" id="SDN08395.1"/>
    </source>
</evidence>
<dbReference type="SUPFAM" id="SSF160379">
    <property type="entry name" value="SP0830-like"/>
    <property type="match status" value="1"/>
</dbReference>
<accession>A0A1G9YIY3</accession>
<dbReference type="InterPro" id="IPR012545">
    <property type="entry name" value="DUF1697"/>
</dbReference>
<organism evidence="1 2">
    <name type="scientific">Siphonobacter aquaeclarae</name>
    <dbReference type="NCBI Taxonomy" id="563176"/>
    <lineage>
        <taxon>Bacteria</taxon>
        <taxon>Pseudomonadati</taxon>
        <taxon>Bacteroidota</taxon>
        <taxon>Cytophagia</taxon>
        <taxon>Cytophagales</taxon>
        <taxon>Cytophagaceae</taxon>
        <taxon>Siphonobacter</taxon>
    </lineage>
</organism>
<evidence type="ECO:0000313" key="2">
    <source>
        <dbReference type="Proteomes" id="UP000198901"/>
    </source>
</evidence>
<reference evidence="1 2" key="1">
    <citation type="submission" date="2016-10" db="EMBL/GenBank/DDBJ databases">
        <authorList>
            <person name="de Groot N.N."/>
        </authorList>
    </citation>
    <scope>NUCLEOTIDE SEQUENCE [LARGE SCALE GENOMIC DNA]</scope>
    <source>
        <strain evidence="1 2">DSM 21668</strain>
    </source>
</reference>
<dbReference type="Gene3D" id="3.30.70.1280">
    <property type="entry name" value="SP0830-like domains"/>
    <property type="match status" value="1"/>
</dbReference>
<gene>
    <name evidence="1" type="ORF">SAMN04488090_4935</name>
</gene>
<dbReference type="EMBL" id="FNGS01000013">
    <property type="protein sequence ID" value="SDN08395.1"/>
    <property type="molecule type" value="Genomic_DNA"/>
</dbReference>
<protein>
    <submittedName>
        <fullName evidence="1">Uncharacterized conserved protein, DUF1697 family</fullName>
    </submittedName>
</protein>
<proteinExistence type="predicted"/>
<dbReference type="AlphaFoldDB" id="A0A1G9YIY3"/>